<dbReference type="EMBL" id="KQ965746">
    <property type="protein sequence ID" value="KXS17554.1"/>
    <property type="molecule type" value="Genomic_DNA"/>
</dbReference>
<feature type="region of interest" description="Disordered" evidence="1">
    <location>
        <begin position="577"/>
        <end position="610"/>
    </location>
</feature>
<dbReference type="AlphaFoldDB" id="A0A139ALW2"/>
<feature type="compositionally biased region" description="Polar residues" evidence="1">
    <location>
        <begin position="330"/>
        <end position="347"/>
    </location>
</feature>
<feature type="compositionally biased region" description="Polar residues" evidence="1">
    <location>
        <begin position="67"/>
        <end position="76"/>
    </location>
</feature>
<dbReference type="OrthoDB" id="10629098at2759"/>
<reference evidence="2 3" key="1">
    <citation type="journal article" date="2015" name="Genome Biol. Evol.">
        <title>Phylogenomic analyses indicate that early fungi evolved digesting cell walls of algal ancestors of land plants.</title>
        <authorList>
            <person name="Chang Y."/>
            <person name="Wang S."/>
            <person name="Sekimoto S."/>
            <person name="Aerts A.L."/>
            <person name="Choi C."/>
            <person name="Clum A."/>
            <person name="LaButti K.M."/>
            <person name="Lindquist E.A."/>
            <person name="Yee Ngan C."/>
            <person name="Ohm R.A."/>
            <person name="Salamov A.A."/>
            <person name="Grigoriev I.V."/>
            <person name="Spatafora J.W."/>
            <person name="Berbee M.L."/>
        </authorList>
    </citation>
    <scope>NUCLEOTIDE SEQUENCE [LARGE SCALE GENOMIC DNA]</scope>
    <source>
        <strain evidence="2 3">JEL478</strain>
    </source>
</reference>
<evidence type="ECO:0000313" key="2">
    <source>
        <dbReference type="EMBL" id="KXS17554.1"/>
    </source>
</evidence>
<feature type="compositionally biased region" description="Low complexity" evidence="1">
    <location>
        <begin position="353"/>
        <end position="362"/>
    </location>
</feature>
<protein>
    <submittedName>
        <fullName evidence="2">Uncharacterized protein</fullName>
    </submittedName>
</protein>
<feature type="region of interest" description="Disordered" evidence="1">
    <location>
        <begin position="67"/>
        <end position="86"/>
    </location>
</feature>
<proteinExistence type="predicted"/>
<organism evidence="2 3">
    <name type="scientific">Gonapodya prolifera (strain JEL478)</name>
    <name type="common">Monoblepharis prolifera</name>
    <dbReference type="NCBI Taxonomy" id="1344416"/>
    <lineage>
        <taxon>Eukaryota</taxon>
        <taxon>Fungi</taxon>
        <taxon>Fungi incertae sedis</taxon>
        <taxon>Chytridiomycota</taxon>
        <taxon>Chytridiomycota incertae sedis</taxon>
        <taxon>Monoblepharidomycetes</taxon>
        <taxon>Monoblepharidales</taxon>
        <taxon>Gonapodyaceae</taxon>
        <taxon>Gonapodya</taxon>
    </lineage>
</organism>
<feature type="region of interest" description="Disordered" evidence="1">
    <location>
        <begin position="311"/>
        <end position="412"/>
    </location>
</feature>
<feature type="compositionally biased region" description="Polar residues" evidence="1">
    <location>
        <begin position="491"/>
        <end position="503"/>
    </location>
</feature>
<name>A0A139ALW2_GONPJ</name>
<keyword evidence="3" id="KW-1185">Reference proteome</keyword>
<gene>
    <name evidence="2" type="ORF">M427DRAFT_253843</name>
</gene>
<evidence type="ECO:0000313" key="3">
    <source>
        <dbReference type="Proteomes" id="UP000070544"/>
    </source>
</evidence>
<feature type="region of interest" description="Disordered" evidence="1">
    <location>
        <begin position="477"/>
        <end position="514"/>
    </location>
</feature>
<evidence type="ECO:0000256" key="1">
    <source>
        <dbReference type="SAM" id="MobiDB-lite"/>
    </source>
</evidence>
<feature type="region of interest" description="Disordered" evidence="1">
    <location>
        <begin position="529"/>
        <end position="556"/>
    </location>
</feature>
<dbReference type="Proteomes" id="UP000070544">
    <property type="component" value="Unassembled WGS sequence"/>
</dbReference>
<sequence length="674" mass="73517">MLPNQMNRSSIFGTSMLLNAADGQNFGLMEDLGNGSSSNSSITPRFKLDITPPSSIIETPQYNDCTQYSEETSINGSDPERPQKHGFRMRDGNFSFFKEDRLSHASILLSQFRKRREWSIARRNERIRNVVESPATPGANEGSFIPYQDWPDDVANIIRNRCIIRAKKIWARGDKSPLSMQSGGALDATEGPRSWGVSLLSELPFLPRNHSLVVNFPTLKATWMLHAPSSVTPASTRFFLSTLCSDGLLDLWILRRVSAEAPDVVVASYSQSVESFAEEIYGAAERDGALRKGKAVAVRRGHGDARDNHISIEQGTVHASFRETHDDSSVDGTSMTDDGGSENTFESSDQEEGAFGARFRGTTGRGGSQARPSPRYAQRSSTVDTERRVQPPNGSTSDTIVPSSVAVPPVPASQRQSFASGLDAAASSLPPLYPISASESQIDSEERPTSKISGRIRTTRFTSNAAAPFVGALKTFDSTHETAPPGENLAGDNNTRSSFSSGLATPAPAPNQLHRSVLPMPSRILSLVGVQSSPRQPDPAPHHYEMNHSSASPARFAEADPQGYSVENAYSTSGIRARQMAKFHQSSRDPRFSPGKRKRTENDDPSPSLVHLPVDVSSQFSTVSPHFNLRPTLKGASQHLTTWIPNLADSSHFGMPLHPSGQFMRNERNVNTDL</sequence>
<accession>A0A139ALW2</accession>